<comment type="caution">
    <text evidence="1">The sequence shown here is derived from an EMBL/GenBank/DDBJ whole genome shotgun (WGS) entry which is preliminary data.</text>
</comment>
<dbReference type="EMBL" id="JPKZ01000982">
    <property type="protein sequence ID" value="KHN84496.1"/>
    <property type="molecule type" value="Genomic_DNA"/>
</dbReference>
<protein>
    <submittedName>
        <fullName evidence="1">Uncharacterized protein</fullName>
    </submittedName>
</protein>
<sequence length="108" mass="11895">KPSHSALLKISQSFQFVPVHASADIAVGSTVVKLEIDFVDGGCEDVDAPLYCPVLFRKCVVGVVVRCNPTALVHLSVPNRLTYFTTFFSLDHHVCFQMYAHCSVPVRT</sequence>
<keyword evidence="2" id="KW-1185">Reference proteome</keyword>
<proteinExistence type="predicted"/>
<name>A0A0B2VLX3_TOXCA</name>
<feature type="non-terminal residue" evidence="1">
    <location>
        <position position="1"/>
    </location>
</feature>
<reference evidence="1 2" key="1">
    <citation type="submission" date="2014-11" db="EMBL/GenBank/DDBJ databases">
        <title>Genetic blueprint of the zoonotic pathogen Toxocara canis.</title>
        <authorList>
            <person name="Zhu X.-Q."/>
            <person name="Korhonen P.K."/>
            <person name="Cai H."/>
            <person name="Young N.D."/>
            <person name="Nejsum P."/>
            <person name="von Samson-Himmelstjerna G."/>
            <person name="Boag P.R."/>
            <person name="Tan P."/>
            <person name="Li Q."/>
            <person name="Min J."/>
            <person name="Yang Y."/>
            <person name="Wang X."/>
            <person name="Fang X."/>
            <person name="Hall R.S."/>
            <person name="Hofmann A."/>
            <person name="Sternberg P.W."/>
            <person name="Jex A.R."/>
            <person name="Gasser R.B."/>
        </authorList>
    </citation>
    <scope>NUCLEOTIDE SEQUENCE [LARGE SCALE GENOMIC DNA]</scope>
    <source>
        <strain evidence="1">PN_DK_2014</strain>
    </source>
</reference>
<dbReference type="AlphaFoldDB" id="A0A0B2VLX3"/>
<accession>A0A0B2VLX3</accession>
<evidence type="ECO:0000313" key="1">
    <source>
        <dbReference type="EMBL" id="KHN84496.1"/>
    </source>
</evidence>
<dbReference type="Proteomes" id="UP000031036">
    <property type="component" value="Unassembled WGS sequence"/>
</dbReference>
<evidence type="ECO:0000313" key="2">
    <source>
        <dbReference type="Proteomes" id="UP000031036"/>
    </source>
</evidence>
<organism evidence="1 2">
    <name type="scientific">Toxocara canis</name>
    <name type="common">Canine roundworm</name>
    <dbReference type="NCBI Taxonomy" id="6265"/>
    <lineage>
        <taxon>Eukaryota</taxon>
        <taxon>Metazoa</taxon>
        <taxon>Ecdysozoa</taxon>
        <taxon>Nematoda</taxon>
        <taxon>Chromadorea</taxon>
        <taxon>Rhabditida</taxon>
        <taxon>Spirurina</taxon>
        <taxon>Ascaridomorpha</taxon>
        <taxon>Ascaridoidea</taxon>
        <taxon>Toxocaridae</taxon>
        <taxon>Toxocara</taxon>
    </lineage>
</organism>
<gene>
    <name evidence="1" type="ORF">Tcan_09535</name>
</gene>